<evidence type="ECO:0000256" key="2">
    <source>
        <dbReference type="ARBA" id="ARBA00022771"/>
    </source>
</evidence>
<name>A0A133Q1J9_STALU</name>
<dbReference type="EMBL" id="LRQI01000087">
    <property type="protein sequence ID" value="KXA36736.1"/>
    <property type="molecule type" value="Genomic_DNA"/>
</dbReference>
<evidence type="ECO:0000256" key="3">
    <source>
        <dbReference type="ARBA" id="ARBA00022833"/>
    </source>
</evidence>
<gene>
    <name evidence="7" type="ORF">EQ812_04700</name>
    <name evidence="6" type="ORF">FO454_11610</name>
    <name evidence="5" type="ORF">HMPREF3225_02096</name>
</gene>
<dbReference type="RefSeq" id="WP_002459732.1">
    <property type="nucleotide sequence ID" value="NZ_AP021848.1"/>
</dbReference>
<dbReference type="Proteomes" id="UP000070063">
    <property type="component" value="Unassembled WGS sequence"/>
</dbReference>
<dbReference type="PROSITE" id="PS51266">
    <property type="entry name" value="ZF_CHY"/>
    <property type="match status" value="1"/>
</dbReference>
<dbReference type="InterPro" id="IPR016694">
    <property type="entry name" value="UCP017292"/>
</dbReference>
<dbReference type="GeneID" id="58090355"/>
<evidence type="ECO:0000256" key="1">
    <source>
        <dbReference type="ARBA" id="ARBA00022723"/>
    </source>
</evidence>
<dbReference type="InterPro" id="IPR052604">
    <property type="entry name" value="Mito_Tim_assembly_helper"/>
</dbReference>
<reference evidence="7 9" key="2">
    <citation type="journal article" date="2019" name="Sci. Transl. Med.">
        <title>Quorum sensing between bacterial species on the skin protects against epidermal injury in atopic dermatitis.</title>
        <authorList>
            <person name="Williams M.R."/>
        </authorList>
    </citation>
    <scope>NUCLEOTIDE SEQUENCE [LARGE SCALE GENOMIC DNA]</scope>
    <source>
        <strain evidence="7 9">E7</strain>
    </source>
</reference>
<dbReference type="AlphaFoldDB" id="A0A133Q1J9"/>
<keyword evidence="3" id="KW-0862">Zinc</keyword>
<accession>A0A133Q1J9</accession>
<reference evidence="5 8" key="1">
    <citation type="submission" date="2016-01" db="EMBL/GenBank/DDBJ databases">
        <authorList>
            <person name="Mitreva M."/>
            <person name="Pepin K.H."/>
            <person name="Mihindukulasuriya K.A."/>
            <person name="Fulton R."/>
            <person name="Fronick C."/>
            <person name="O'Laughlin M."/>
            <person name="Miner T."/>
            <person name="Herter B."/>
            <person name="Rosa B.A."/>
            <person name="Cordes M."/>
            <person name="Tomlinson C."/>
            <person name="Wollam A."/>
            <person name="Palsikar V.B."/>
            <person name="Mardis E.R."/>
            <person name="Wilson R.K."/>
        </authorList>
    </citation>
    <scope>NUCLEOTIDE SEQUENCE [LARGE SCALE GENOMIC DNA]</scope>
    <source>
        <strain evidence="5 8">MJR7738</strain>
    </source>
</reference>
<evidence type="ECO:0000313" key="6">
    <source>
        <dbReference type="EMBL" id="QEX39514.1"/>
    </source>
</evidence>
<keyword evidence="1" id="KW-0479">Metal-binding</keyword>
<dbReference type="GO" id="GO:0008270">
    <property type="term" value="F:zinc ion binding"/>
    <property type="evidence" value="ECO:0007669"/>
    <property type="project" value="UniProtKB-KW"/>
</dbReference>
<dbReference type="PIRSF" id="PIRSF017292">
    <property type="entry name" value="UCP017292_Znf_CHY"/>
    <property type="match status" value="1"/>
</dbReference>
<dbReference type="EMBL" id="SCHB01000002">
    <property type="protein sequence ID" value="TBW73145.1"/>
    <property type="molecule type" value="Genomic_DNA"/>
</dbReference>
<evidence type="ECO:0000313" key="9">
    <source>
        <dbReference type="Proteomes" id="UP000293637"/>
    </source>
</evidence>
<evidence type="ECO:0000313" key="8">
    <source>
        <dbReference type="Proteomes" id="UP000070063"/>
    </source>
</evidence>
<dbReference type="Proteomes" id="UP000293637">
    <property type="component" value="Unassembled WGS sequence"/>
</dbReference>
<dbReference type="PANTHER" id="PTHR28082">
    <property type="entry name" value="ZINC FINGER PROTEIN"/>
    <property type="match status" value="1"/>
</dbReference>
<dbReference type="GO" id="GO:0045041">
    <property type="term" value="P:protein import into mitochondrial intermembrane space"/>
    <property type="evidence" value="ECO:0007669"/>
    <property type="project" value="TreeGrafter"/>
</dbReference>
<reference evidence="6 10" key="3">
    <citation type="submission" date="2019-07" db="EMBL/GenBank/DDBJ databases">
        <title>Comparative genome analysis of staphylococcus lugdunensis shows clonal complex-dependent diversity of the putative virulence factor, ess/type vii locus.</title>
        <authorList>
            <person name="Lebeurre J."/>
            <person name="Dahyot S."/>
            <person name="Diene S."/>
            <person name="Paulay A."/>
            <person name="Aubourg M."/>
            <person name="Argemi X."/>
            <person name="Giard J.-C."/>
            <person name="Tournier I."/>
            <person name="Francois P."/>
            <person name="Pestel-Caron M."/>
        </authorList>
    </citation>
    <scope>NUCLEOTIDE SEQUENCE [LARGE SCALE GENOMIC DNA]</scope>
    <source>
        <strain evidence="6 10">SL13</strain>
    </source>
</reference>
<evidence type="ECO:0000313" key="5">
    <source>
        <dbReference type="EMBL" id="KXA36736.1"/>
    </source>
</evidence>
<feature type="domain" description="CHY-type" evidence="4">
    <location>
        <begin position="8"/>
        <end position="88"/>
    </location>
</feature>
<keyword evidence="10" id="KW-1185">Reference proteome</keyword>
<dbReference type="eggNOG" id="COG4357">
    <property type="taxonomic scope" value="Bacteria"/>
</dbReference>
<organism evidence="7 9">
    <name type="scientific">Staphylococcus lugdunensis</name>
    <dbReference type="NCBI Taxonomy" id="28035"/>
    <lineage>
        <taxon>Bacteria</taxon>
        <taxon>Bacillati</taxon>
        <taxon>Bacillota</taxon>
        <taxon>Bacilli</taxon>
        <taxon>Bacillales</taxon>
        <taxon>Staphylococcaceae</taxon>
        <taxon>Staphylococcus</taxon>
    </lineage>
</organism>
<dbReference type="Proteomes" id="UP000325462">
    <property type="component" value="Chromosome"/>
</dbReference>
<keyword evidence="2" id="KW-0863">Zinc-finger</keyword>
<dbReference type="SUPFAM" id="SSF161219">
    <property type="entry name" value="CHY zinc finger-like"/>
    <property type="match status" value="1"/>
</dbReference>
<dbReference type="InterPro" id="IPR037274">
    <property type="entry name" value="Znf_CHY_sf"/>
</dbReference>
<proteinExistence type="predicted"/>
<dbReference type="InterPro" id="IPR008913">
    <property type="entry name" value="Znf_CHY"/>
</dbReference>
<evidence type="ECO:0000259" key="4">
    <source>
        <dbReference type="PROSITE" id="PS51266"/>
    </source>
</evidence>
<evidence type="ECO:0000313" key="7">
    <source>
        <dbReference type="EMBL" id="TBW73145.1"/>
    </source>
</evidence>
<protein>
    <submittedName>
        <fullName evidence="5">CHY zinc finger</fullName>
    </submittedName>
</protein>
<dbReference type="Pfam" id="PF05495">
    <property type="entry name" value="zf-CHY"/>
    <property type="match status" value="1"/>
</dbReference>
<sequence length="104" mass="12681">MPIVYGSIVDHETRCIHYHTQLDIIAIKFKCCQKYYPCYQCHNEHELHEIERWPEHEFDIKAVMCGVCRHEMTINKYMLIENCPQCSAHFNNRCKFHYHLYFVI</sequence>
<dbReference type="STRING" id="28035.B6N84_10350"/>
<dbReference type="EMBL" id="CP041722">
    <property type="protein sequence ID" value="QEX39514.1"/>
    <property type="molecule type" value="Genomic_DNA"/>
</dbReference>
<evidence type="ECO:0000313" key="10">
    <source>
        <dbReference type="Proteomes" id="UP000325462"/>
    </source>
</evidence>
<dbReference type="PANTHER" id="PTHR28082:SF1">
    <property type="entry name" value="HELPER OF TIM PROTEIN 13"/>
    <property type="match status" value="1"/>
</dbReference>